<name>A0A0F9H2V9_9ZZZZ</name>
<proteinExistence type="predicted"/>
<evidence type="ECO:0000313" key="1">
    <source>
        <dbReference type="EMBL" id="KKM05375.1"/>
    </source>
</evidence>
<gene>
    <name evidence="1" type="ORF">LCGC14_1754810</name>
</gene>
<reference evidence="1" key="1">
    <citation type="journal article" date="2015" name="Nature">
        <title>Complex archaea that bridge the gap between prokaryotes and eukaryotes.</title>
        <authorList>
            <person name="Spang A."/>
            <person name="Saw J.H."/>
            <person name="Jorgensen S.L."/>
            <person name="Zaremba-Niedzwiedzka K."/>
            <person name="Martijn J."/>
            <person name="Lind A.E."/>
            <person name="van Eijk R."/>
            <person name="Schleper C."/>
            <person name="Guy L."/>
            <person name="Ettema T.J."/>
        </authorList>
    </citation>
    <scope>NUCLEOTIDE SEQUENCE</scope>
</reference>
<comment type="caution">
    <text evidence="1">The sequence shown here is derived from an EMBL/GenBank/DDBJ whole genome shotgun (WGS) entry which is preliminary data.</text>
</comment>
<protein>
    <submittedName>
        <fullName evidence="1">Uncharacterized protein</fullName>
    </submittedName>
</protein>
<dbReference type="AlphaFoldDB" id="A0A0F9H2V9"/>
<organism evidence="1">
    <name type="scientific">marine sediment metagenome</name>
    <dbReference type="NCBI Taxonomy" id="412755"/>
    <lineage>
        <taxon>unclassified sequences</taxon>
        <taxon>metagenomes</taxon>
        <taxon>ecological metagenomes</taxon>
    </lineage>
</organism>
<accession>A0A0F9H2V9</accession>
<dbReference type="EMBL" id="LAZR01016238">
    <property type="protein sequence ID" value="KKM05375.1"/>
    <property type="molecule type" value="Genomic_DNA"/>
</dbReference>
<sequence length="44" mass="5193">MKTVYLVCLAHSAHWPCRELGPDEREHCWAYQTIWAGYAERTNV</sequence>